<protein>
    <submittedName>
        <fullName evidence="1">Uncharacterized protein</fullName>
    </submittedName>
</protein>
<dbReference type="Proteomes" id="UP001632038">
    <property type="component" value="Unassembled WGS sequence"/>
</dbReference>
<comment type="caution">
    <text evidence="1">The sequence shown here is derived from an EMBL/GenBank/DDBJ whole genome shotgun (WGS) entry which is preliminary data.</text>
</comment>
<organism evidence="1 2">
    <name type="scientific">Castilleja foliolosa</name>
    <dbReference type="NCBI Taxonomy" id="1961234"/>
    <lineage>
        <taxon>Eukaryota</taxon>
        <taxon>Viridiplantae</taxon>
        <taxon>Streptophyta</taxon>
        <taxon>Embryophyta</taxon>
        <taxon>Tracheophyta</taxon>
        <taxon>Spermatophyta</taxon>
        <taxon>Magnoliopsida</taxon>
        <taxon>eudicotyledons</taxon>
        <taxon>Gunneridae</taxon>
        <taxon>Pentapetalae</taxon>
        <taxon>asterids</taxon>
        <taxon>lamiids</taxon>
        <taxon>Lamiales</taxon>
        <taxon>Orobanchaceae</taxon>
        <taxon>Pedicularideae</taxon>
        <taxon>Castillejinae</taxon>
        <taxon>Castilleja</taxon>
    </lineage>
</organism>
<gene>
    <name evidence="1" type="ORF">CASFOL_025098</name>
</gene>
<evidence type="ECO:0000313" key="1">
    <source>
        <dbReference type="EMBL" id="KAL3632114.1"/>
    </source>
</evidence>
<proteinExistence type="predicted"/>
<name>A0ABD3CRD2_9LAMI</name>
<dbReference type="AlphaFoldDB" id="A0ABD3CRD2"/>
<dbReference type="EMBL" id="JAVIJP010000032">
    <property type="protein sequence ID" value="KAL3632114.1"/>
    <property type="molecule type" value="Genomic_DNA"/>
</dbReference>
<keyword evidence="2" id="KW-1185">Reference proteome</keyword>
<evidence type="ECO:0000313" key="2">
    <source>
        <dbReference type="Proteomes" id="UP001632038"/>
    </source>
</evidence>
<accession>A0ABD3CRD2</accession>
<reference evidence="2" key="1">
    <citation type="journal article" date="2024" name="IScience">
        <title>Strigolactones Initiate the Formation of Haustorium-like Structures in Castilleja.</title>
        <authorList>
            <person name="Buerger M."/>
            <person name="Peterson D."/>
            <person name="Chory J."/>
        </authorList>
    </citation>
    <scope>NUCLEOTIDE SEQUENCE [LARGE SCALE GENOMIC DNA]</scope>
</reference>
<sequence>MRRRPLEAAGVAELTSRNGAAGHPVVIPVERLRCVAGGLIHGGFGFRHRAVRMVFGRRQMHFGLGSWARLVKVGDLQINCDGAWAIGTPGSAWLMALAAGREQLGGDLVHYGIWMASRAMVLGGATTCNGRLGLGS</sequence>